<keyword evidence="1" id="KW-1133">Transmembrane helix</keyword>
<feature type="transmembrane region" description="Helical" evidence="1">
    <location>
        <begin position="103"/>
        <end position="126"/>
    </location>
</feature>
<dbReference type="Proteomes" id="UP001500383">
    <property type="component" value="Unassembled WGS sequence"/>
</dbReference>
<protein>
    <recommendedName>
        <fullName evidence="4">Integral membrane protein</fullName>
    </recommendedName>
</protein>
<keyword evidence="1" id="KW-0472">Membrane</keyword>
<feature type="transmembrane region" description="Helical" evidence="1">
    <location>
        <begin position="132"/>
        <end position="155"/>
    </location>
</feature>
<feature type="transmembrane region" description="Helical" evidence="1">
    <location>
        <begin position="66"/>
        <end position="91"/>
    </location>
</feature>
<proteinExistence type="predicted"/>
<comment type="caution">
    <text evidence="2">The sequence shown here is derived from an EMBL/GenBank/DDBJ whole genome shotgun (WGS) entry which is preliminary data.</text>
</comment>
<reference evidence="3" key="1">
    <citation type="journal article" date="2019" name="Int. J. Syst. Evol. Microbiol.">
        <title>The Global Catalogue of Microorganisms (GCM) 10K type strain sequencing project: providing services to taxonomists for standard genome sequencing and annotation.</title>
        <authorList>
            <consortium name="The Broad Institute Genomics Platform"/>
            <consortium name="The Broad Institute Genome Sequencing Center for Infectious Disease"/>
            <person name="Wu L."/>
            <person name="Ma J."/>
        </authorList>
    </citation>
    <scope>NUCLEOTIDE SEQUENCE [LARGE SCALE GENOMIC DNA]</scope>
    <source>
        <strain evidence="3">JCM 16002</strain>
    </source>
</reference>
<evidence type="ECO:0008006" key="4">
    <source>
        <dbReference type="Google" id="ProtNLM"/>
    </source>
</evidence>
<evidence type="ECO:0000313" key="3">
    <source>
        <dbReference type="Proteomes" id="UP001500383"/>
    </source>
</evidence>
<organism evidence="2 3">
    <name type="scientific">Dietzia cercidiphylli</name>
    <dbReference type="NCBI Taxonomy" id="498199"/>
    <lineage>
        <taxon>Bacteria</taxon>
        <taxon>Bacillati</taxon>
        <taxon>Actinomycetota</taxon>
        <taxon>Actinomycetes</taxon>
        <taxon>Mycobacteriales</taxon>
        <taxon>Dietziaceae</taxon>
        <taxon>Dietzia</taxon>
    </lineage>
</organism>
<name>A0ABP4UWK5_9ACTN</name>
<evidence type="ECO:0000256" key="1">
    <source>
        <dbReference type="SAM" id="Phobius"/>
    </source>
</evidence>
<keyword evidence="1" id="KW-0812">Transmembrane</keyword>
<accession>A0ABP4UWK5</accession>
<keyword evidence="3" id="KW-1185">Reference proteome</keyword>
<sequence length="172" mass="18425">MTRPGRVVHEMGGAPRRGRHGYPRPVRILVGGSWITVSCALLTALWSVPQFLATGTVTLSSHPLFVILFLFPAQIGVPVCLLVALNSVLLLSRGRLVTSPRRFLAGGQILTVALLGICALLLVLPTTFGREFIVMALAFQVGQVVVAVGLALHLLRRRPETADPTPPVPTDP</sequence>
<feature type="transmembrane region" description="Helical" evidence="1">
    <location>
        <begin position="26"/>
        <end position="46"/>
    </location>
</feature>
<gene>
    <name evidence="2" type="ORF">GCM10009831_21400</name>
</gene>
<evidence type="ECO:0000313" key="2">
    <source>
        <dbReference type="EMBL" id="GAA1711499.1"/>
    </source>
</evidence>
<dbReference type="EMBL" id="BAAAQG010000010">
    <property type="protein sequence ID" value="GAA1711499.1"/>
    <property type="molecule type" value="Genomic_DNA"/>
</dbReference>